<name>A0A3D8RD32_9HELO</name>
<feature type="compositionally biased region" description="Polar residues" evidence="3">
    <location>
        <begin position="540"/>
        <end position="550"/>
    </location>
</feature>
<dbReference type="AlphaFoldDB" id="A0A3D8RD32"/>
<feature type="compositionally biased region" description="Polar residues" evidence="3">
    <location>
        <begin position="571"/>
        <end position="586"/>
    </location>
</feature>
<feature type="compositionally biased region" description="Basic and acidic residues" evidence="3">
    <location>
        <begin position="199"/>
        <end position="221"/>
    </location>
</feature>
<feature type="compositionally biased region" description="Polar residues" evidence="3">
    <location>
        <begin position="908"/>
        <end position="923"/>
    </location>
</feature>
<dbReference type="SMART" id="SM00384">
    <property type="entry name" value="AT_hook"/>
    <property type="match status" value="2"/>
</dbReference>
<dbReference type="Proteomes" id="UP000256328">
    <property type="component" value="Unassembled WGS sequence"/>
</dbReference>
<feature type="region of interest" description="Disordered" evidence="3">
    <location>
        <begin position="966"/>
        <end position="1030"/>
    </location>
</feature>
<feature type="compositionally biased region" description="Polar residues" evidence="3">
    <location>
        <begin position="788"/>
        <end position="808"/>
    </location>
</feature>
<dbReference type="GO" id="GO:0006355">
    <property type="term" value="P:regulation of DNA-templated transcription"/>
    <property type="evidence" value="ECO:0007669"/>
    <property type="project" value="InterPro"/>
</dbReference>
<dbReference type="InterPro" id="IPR000637">
    <property type="entry name" value="HMGI/Y_DNA-bd_CS"/>
</dbReference>
<feature type="compositionally biased region" description="Low complexity" evidence="3">
    <location>
        <begin position="34"/>
        <end position="50"/>
    </location>
</feature>
<feature type="region of interest" description="Disordered" evidence="3">
    <location>
        <begin position="378"/>
        <end position="497"/>
    </location>
</feature>
<dbReference type="GO" id="GO:0003677">
    <property type="term" value="F:DNA binding"/>
    <property type="evidence" value="ECO:0007669"/>
    <property type="project" value="InterPro"/>
</dbReference>
<feature type="compositionally biased region" description="Low complexity" evidence="3">
    <location>
        <begin position="975"/>
        <end position="986"/>
    </location>
</feature>
<feature type="compositionally biased region" description="Low complexity" evidence="3">
    <location>
        <begin position="809"/>
        <end position="830"/>
    </location>
</feature>
<feature type="compositionally biased region" description="Polar residues" evidence="3">
    <location>
        <begin position="987"/>
        <end position="1015"/>
    </location>
</feature>
<feature type="compositionally biased region" description="Low complexity" evidence="3">
    <location>
        <begin position="401"/>
        <end position="415"/>
    </location>
</feature>
<feature type="compositionally biased region" description="Polar residues" evidence="3">
    <location>
        <begin position="614"/>
        <end position="645"/>
    </location>
</feature>
<feature type="region of interest" description="Disordered" evidence="3">
    <location>
        <begin position="290"/>
        <end position="345"/>
    </location>
</feature>
<proteinExistence type="predicted"/>
<comment type="caution">
    <text evidence="4">The sequence shown here is derived from an EMBL/GenBank/DDBJ whole genome shotgun (WGS) entry which is preliminary data.</text>
</comment>
<feature type="region of interest" description="Disordered" evidence="3">
    <location>
        <begin position="20"/>
        <end position="145"/>
    </location>
</feature>
<feature type="region of interest" description="Disordered" evidence="3">
    <location>
        <begin position="177"/>
        <end position="221"/>
    </location>
</feature>
<comment type="subcellular location">
    <subcellularLocation>
        <location evidence="1">Nucleus</location>
    </subcellularLocation>
</comment>
<evidence type="ECO:0000256" key="1">
    <source>
        <dbReference type="ARBA" id="ARBA00004123"/>
    </source>
</evidence>
<evidence type="ECO:0000256" key="2">
    <source>
        <dbReference type="ARBA" id="ARBA00023242"/>
    </source>
</evidence>
<keyword evidence="2" id="KW-0539">Nucleus</keyword>
<feature type="compositionally biased region" description="Polar residues" evidence="3">
    <location>
        <begin position="679"/>
        <end position="688"/>
    </location>
</feature>
<evidence type="ECO:0000313" key="5">
    <source>
        <dbReference type="Proteomes" id="UP000256328"/>
    </source>
</evidence>
<evidence type="ECO:0000256" key="3">
    <source>
        <dbReference type="SAM" id="MobiDB-lite"/>
    </source>
</evidence>
<feature type="compositionally biased region" description="Polar residues" evidence="3">
    <location>
        <begin position="712"/>
        <end position="745"/>
    </location>
</feature>
<evidence type="ECO:0000313" key="4">
    <source>
        <dbReference type="EMBL" id="RDW71957.1"/>
    </source>
</evidence>
<feature type="compositionally biased region" description="Low complexity" evidence="3">
    <location>
        <begin position="746"/>
        <end position="782"/>
    </location>
</feature>
<accession>A0A3D8RD32</accession>
<reference evidence="4 5" key="1">
    <citation type="journal article" date="2018" name="IMA Fungus">
        <title>IMA Genome-F 9: Draft genome sequence of Annulohypoxylon stygium, Aspergillus mulundensis, Berkeleyomyces basicola (syn. Thielaviopsis basicola), Ceratocystis smalleyi, two Cercospora beticola strains, Coleophoma cylindrospora, Fusarium fracticaudum, Phialophora cf. hyalina, and Morchella septimelata.</title>
        <authorList>
            <person name="Wingfield B.D."/>
            <person name="Bills G.F."/>
            <person name="Dong Y."/>
            <person name="Huang W."/>
            <person name="Nel W.J."/>
            <person name="Swalarsk-Parry B.S."/>
            <person name="Vaghefi N."/>
            <person name="Wilken P.M."/>
            <person name="An Z."/>
            <person name="de Beer Z.W."/>
            <person name="De Vos L."/>
            <person name="Chen L."/>
            <person name="Duong T.A."/>
            <person name="Gao Y."/>
            <person name="Hammerbacher A."/>
            <person name="Kikkert J.R."/>
            <person name="Li Y."/>
            <person name="Li H."/>
            <person name="Li K."/>
            <person name="Li Q."/>
            <person name="Liu X."/>
            <person name="Ma X."/>
            <person name="Naidoo K."/>
            <person name="Pethybridge S.J."/>
            <person name="Sun J."/>
            <person name="Steenkamp E.T."/>
            <person name="van der Nest M.A."/>
            <person name="van Wyk S."/>
            <person name="Wingfield M.J."/>
            <person name="Xiong C."/>
            <person name="Yue Q."/>
            <person name="Zhang X."/>
        </authorList>
    </citation>
    <scope>NUCLEOTIDE SEQUENCE [LARGE SCALE GENOMIC DNA]</scope>
    <source>
        <strain evidence="4 5">BP5796</strain>
    </source>
</reference>
<feature type="compositionally biased region" description="Polar residues" evidence="3">
    <location>
        <begin position="67"/>
        <end position="102"/>
    </location>
</feature>
<organism evidence="4 5">
    <name type="scientific">Coleophoma crateriformis</name>
    <dbReference type="NCBI Taxonomy" id="565419"/>
    <lineage>
        <taxon>Eukaryota</taxon>
        <taxon>Fungi</taxon>
        <taxon>Dikarya</taxon>
        <taxon>Ascomycota</taxon>
        <taxon>Pezizomycotina</taxon>
        <taxon>Leotiomycetes</taxon>
        <taxon>Helotiales</taxon>
        <taxon>Dermateaceae</taxon>
        <taxon>Coleophoma</taxon>
    </lineage>
</organism>
<feature type="compositionally biased region" description="Basic residues" evidence="3">
    <location>
        <begin position="425"/>
        <end position="436"/>
    </location>
</feature>
<feature type="region of interest" description="Disordered" evidence="3">
    <location>
        <begin position="539"/>
        <end position="923"/>
    </location>
</feature>
<dbReference type="GO" id="GO:0005634">
    <property type="term" value="C:nucleus"/>
    <property type="evidence" value="ECO:0007669"/>
    <property type="project" value="UniProtKB-SubCell"/>
</dbReference>
<feature type="compositionally biased region" description="Polar residues" evidence="3">
    <location>
        <begin position="831"/>
        <end position="898"/>
    </location>
</feature>
<gene>
    <name evidence="4" type="ORF">BP5796_07991</name>
</gene>
<feature type="compositionally biased region" description="Polar residues" evidence="3">
    <location>
        <begin position="457"/>
        <end position="484"/>
    </location>
</feature>
<dbReference type="OrthoDB" id="5243398at2759"/>
<protein>
    <submittedName>
        <fullName evidence="4">Uncharacterized protein</fullName>
    </submittedName>
</protein>
<dbReference type="EMBL" id="PDLN01000011">
    <property type="protein sequence ID" value="RDW71957.1"/>
    <property type="molecule type" value="Genomic_DNA"/>
</dbReference>
<feature type="compositionally biased region" description="Low complexity" evidence="3">
    <location>
        <begin position="177"/>
        <end position="187"/>
    </location>
</feature>
<keyword evidence="5" id="KW-1185">Reference proteome</keyword>
<dbReference type="PROSITE" id="PS00354">
    <property type="entry name" value="HMGI_Y"/>
    <property type="match status" value="1"/>
</dbReference>
<feature type="compositionally biased region" description="Polar residues" evidence="3">
    <location>
        <begin position="378"/>
        <end position="400"/>
    </location>
</feature>
<sequence>MATVPYRAFLNAGNSNVPSLFQFQADHPQPPSAPTTTTSIPTPQSSQVSPLMNVKDIANAKPHEQMPWNSRLSIAPNSDRAASTATSAPKGSVSPATFNQQDLAGISSPPTSEGVLVPNKDGRVRNPVPSKLKNKTDGKKGTFGVMHMDLTGGKKGEMAGKDIAAERDAAARRTSEKTASAAKAAQQDGYIPPKRRRVGGTEELHAQDRVRPARPLAPDETKQEQARLLTLLRSINPVTVVDQLCKAVAYFGGIPGAPPPEDGIFPESANTRETGALFIGWLAEIFPDLSKAPSPEVPKLQDPPKRSRGRPRKDMSDEPADSEPVQPRITQSSTPQVARPSWSRPSLVGAAGDAWAQIAGMENHNNFALPGMSANTNVVAPQDTNKAPQMDSTRISQGQVSTAAPATPNPQQASNLQTDATSTNKRGRGRPKGSTKKLKEQQGEIGQTGPTPMITVGPQQNDFQQQQTHSNRATEIQPPTSSAAPTREEEQRALIAHQQSLLFGKPLWAGQTNSAQATSNSSPFDGLSPEERAVLEAFRSQRTQGPASKTTIEKAAHAVPSGGVKRKRAPQNKSPALTNINATSTIPVAEPTPVSKVPETAPSEVSKDPLQWNAVETSAPAVQTSPSISKESSRWISPQLSNHSVPPSKRQRKPKDPNAPQAKRKTAPMPRKDTPPSLPSTIPDSTAGSSQQSAPSRPPAEGLEAHYERFANLQQNGRSSTPNVPNGPQRQSTSAQGSVGIQRQNTPSQPLQPPQKQQQAPQQKPQLSQPQQQSQQASTQQSEKTADQAINQSSSTRPTSAAYYNQTRYTPYSQQYPSHQPSQQYSTQPQASPRMSSSNISARSGSTHTLARPSPQFSQTQPETTYRTASPHNLTQPSPSFPQTDNSYRSSSANSVAQPSPLYAPAVPQTQTSQSHQNHYGGFANSSYIDLPTLESLDHGGTSSHSNVNLNTNSYGQSMGLGGMGASSRAGNTAGSYGSSSGLGSSFNPRVTQSGGHGGYNTTSSLNNSFDTGTGEQDMRERLLRGLGHR</sequence>
<dbReference type="InterPro" id="IPR017956">
    <property type="entry name" value="AT_hook_DNA-bd_motif"/>
</dbReference>